<dbReference type="GO" id="GO:0035527">
    <property type="term" value="F:3-hydroxypropionate dehydrogenase (NADP+) activity"/>
    <property type="evidence" value="ECO:0007669"/>
    <property type="project" value="UniProtKB-EC"/>
</dbReference>
<dbReference type="PANTHER" id="PTHR43543:SF1">
    <property type="entry name" value="MALONIC SEMIALDEHYDE REDUCTASE RUTE-RELATED"/>
    <property type="match status" value="1"/>
</dbReference>
<comment type="caution">
    <text evidence="2">The sequence shown here is derived from an EMBL/GenBank/DDBJ whole genome shotgun (WGS) entry which is preliminary data.</text>
</comment>
<dbReference type="Proteomes" id="UP001589766">
    <property type="component" value="Unassembled WGS sequence"/>
</dbReference>
<sequence>MTETVLNPEAAPMEPVDPKALDQLFHDARTANTFSDEPVSAETLRAIYELTKMGPTMMNLQSLRITWVQSAEQRARLVAHGGGNAPKTEAAPAVAVLSWDADWHENFPVFFPHAPERREMFTDADARALIARQNAWLAAGYFMLAVRAQGLAAGPMTGWDFPGVDADFNAGTTWNAFMVVNVGKPGADAWFPRLPRLDEELAVQTV</sequence>
<dbReference type="PANTHER" id="PTHR43543">
    <property type="entry name" value="MALONIC SEMIALDEHYDE REDUCTASE RUTE-RELATED"/>
    <property type="match status" value="1"/>
</dbReference>
<evidence type="ECO:0000259" key="1">
    <source>
        <dbReference type="Pfam" id="PF00881"/>
    </source>
</evidence>
<dbReference type="Gene3D" id="3.40.109.10">
    <property type="entry name" value="NADH Oxidase"/>
    <property type="match status" value="1"/>
</dbReference>
<accession>A0ABV6F839</accession>
<evidence type="ECO:0000313" key="3">
    <source>
        <dbReference type="Proteomes" id="UP001589766"/>
    </source>
</evidence>
<dbReference type="SUPFAM" id="SSF55469">
    <property type="entry name" value="FMN-dependent nitroreductase-like"/>
    <property type="match status" value="1"/>
</dbReference>
<feature type="domain" description="Nitroreductase" evidence="1">
    <location>
        <begin position="29"/>
        <end position="184"/>
    </location>
</feature>
<dbReference type="EMBL" id="JBHLWH010000042">
    <property type="protein sequence ID" value="MFC0249688.1"/>
    <property type="molecule type" value="Genomic_DNA"/>
</dbReference>
<organism evidence="2 3">
    <name type="scientific">Citricoccus parietis</name>
    <dbReference type="NCBI Taxonomy" id="592307"/>
    <lineage>
        <taxon>Bacteria</taxon>
        <taxon>Bacillati</taxon>
        <taxon>Actinomycetota</taxon>
        <taxon>Actinomycetes</taxon>
        <taxon>Micrococcales</taxon>
        <taxon>Micrococcaceae</taxon>
        <taxon>Citricoccus</taxon>
    </lineage>
</organism>
<protein>
    <submittedName>
        <fullName evidence="2">Malonic semialdehyde reductase</fullName>
        <ecNumber evidence="2">1.1.1.298</ecNumber>
    </submittedName>
</protein>
<dbReference type="EC" id="1.1.1.298" evidence="2"/>
<keyword evidence="2" id="KW-0560">Oxidoreductase</keyword>
<dbReference type="InterPro" id="IPR000415">
    <property type="entry name" value="Nitroreductase-like"/>
</dbReference>
<name>A0ABV6F839_9MICC</name>
<dbReference type="NCBIfam" id="NF003768">
    <property type="entry name" value="PRK05365.1"/>
    <property type="match status" value="1"/>
</dbReference>
<reference evidence="2 3" key="1">
    <citation type="submission" date="2024-09" db="EMBL/GenBank/DDBJ databases">
        <authorList>
            <person name="Sun Q."/>
            <person name="Mori K."/>
        </authorList>
    </citation>
    <scope>NUCLEOTIDE SEQUENCE [LARGE SCALE GENOMIC DNA]</scope>
    <source>
        <strain evidence="2 3">CCM 7609</strain>
    </source>
</reference>
<dbReference type="InterPro" id="IPR050461">
    <property type="entry name" value="Nitroreductase_HadB/RutE"/>
</dbReference>
<dbReference type="RefSeq" id="WP_378042841.1">
    <property type="nucleotide sequence ID" value="NZ_JBHLWH010000042.1"/>
</dbReference>
<dbReference type="Pfam" id="PF00881">
    <property type="entry name" value="Nitroreductase"/>
    <property type="match status" value="1"/>
</dbReference>
<proteinExistence type="predicted"/>
<gene>
    <name evidence="2" type="ORF">ACFFIO_14380</name>
</gene>
<keyword evidence="3" id="KW-1185">Reference proteome</keyword>
<dbReference type="InterPro" id="IPR029479">
    <property type="entry name" value="Nitroreductase"/>
</dbReference>
<evidence type="ECO:0000313" key="2">
    <source>
        <dbReference type="EMBL" id="MFC0249688.1"/>
    </source>
</evidence>